<keyword evidence="1" id="KW-0732">Signal</keyword>
<accession>A0A8J6L6I0</accession>
<keyword evidence="3" id="KW-1185">Reference proteome</keyword>
<evidence type="ECO:0000313" key="2">
    <source>
        <dbReference type="EMBL" id="KAH0812379.1"/>
    </source>
</evidence>
<dbReference type="OrthoDB" id="6736754at2759"/>
<proteinExistence type="predicted"/>
<evidence type="ECO:0000313" key="3">
    <source>
        <dbReference type="Proteomes" id="UP000719412"/>
    </source>
</evidence>
<organism evidence="2 3">
    <name type="scientific">Tenebrio molitor</name>
    <name type="common">Yellow mealworm beetle</name>
    <dbReference type="NCBI Taxonomy" id="7067"/>
    <lineage>
        <taxon>Eukaryota</taxon>
        <taxon>Metazoa</taxon>
        <taxon>Ecdysozoa</taxon>
        <taxon>Arthropoda</taxon>
        <taxon>Hexapoda</taxon>
        <taxon>Insecta</taxon>
        <taxon>Pterygota</taxon>
        <taxon>Neoptera</taxon>
        <taxon>Endopterygota</taxon>
        <taxon>Coleoptera</taxon>
        <taxon>Polyphaga</taxon>
        <taxon>Cucujiformia</taxon>
        <taxon>Tenebrionidae</taxon>
        <taxon>Tenebrio</taxon>
    </lineage>
</organism>
<dbReference type="Proteomes" id="UP000719412">
    <property type="component" value="Unassembled WGS sequence"/>
</dbReference>
<reference evidence="2" key="2">
    <citation type="submission" date="2021-08" db="EMBL/GenBank/DDBJ databases">
        <authorList>
            <person name="Eriksson T."/>
        </authorList>
    </citation>
    <scope>NUCLEOTIDE SEQUENCE</scope>
    <source>
        <strain evidence="2">Stoneville</strain>
        <tissue evidence="2">Whole head</tissue>
    </source>
</reference>
<feature type="signal peptide" evidence="1">
    <location>
        <begin position="1"/>
        <end position="18"/>
    </location>
</feature>
<protein>
    <submittedName>
        <fullName evidence="2">Uncharacterized protein</fullName>
    </submittedName>
</protein>
<name>A0A8J6L6I0_TENMO</name>
<reference evidence="2" key="1">
    <citation type="journal article" date="2020" name="J Insects Food Feed">
        <title>The yellow mealworm (Tenebrio molitor) genome: a resource for the emerging insects as food and feed industry.</title>
        <authorList>
            <person name="Eriksson T."/>
            <person name="Andere A."/>
            <person name="Kelstrup H."/>
            <person name="Emery V."/>
            <person name="Picard C."/>
        </authorList>
    </citation>
    <scope>NUCLEOTIDE SEQUENCE</scope>
    <source>
        <strain evidence="2">Stoneville</strain>
        <tissue evidence="2">Whole head</tissue>
    </source>
</reference>
<dbReference type="AlphaFoldDB" id="A0A8J6L6I0"/>
<dbReference type="EMBL" id="JABDTM020026105">
    <property type="protein sequence ID" value="KAH0812379.1"/>
    <property type="molecule type" value="Genomic_DNA"/>
</dbReference>
<comment type="caution">
    <text evidence="2">The sequence shown here is derived from an EMBL/GenBank/DDBJ whole genome shotgun (WGS) entry which is preliminary data.</text>
</comment>
<feature type="chain" id="PRO_5035235422" evidence="1">
    <location>
        <begin position="19"/>
        <end position="179"/>
    </location>
</feature>
<sequence>MNTFAIVAVFAALATANAGLIAAPSAKIVQGPSTRTTVVGPDGSAISSVAPGGSIVTEDHAGLVAHTAPVVAAHTAYAAPVLAHSAYAAPVVSHSAYAYGAPVAAAYAAPVAASYAAPVVAARATYAAPALGYAYGGVAHNAVDTVVAGPSGTIATSKTVHSPVAYAAPLGYAHHGLYY</sequence>
<gene>
    <name evidence="2" type="ORF">GEV33_010413</name>
</gene>
<evidence type="ECO:0000256" key="1">
    <source>
        <dbReference type="SAM" id="SignalP"/>
    </source>
</evidence>